<dbReference type="SMART" id="SM00062">
    <property type="entry name" value="PBPb"/>
    <property type="match status" value="1"/>
</dbReference>
<evidence type="ECO:0000259" key="3">
    <source>
        <dbReference type="SMART" id="SM00062"/>
    </source>
</evidence>
<dbReference type="Gene3D" id="3.40.190.10">
    <property type="entry name" value="Periplasmic binding protein-like II"/>
    <property type="match status" value="2"/>
</dbReference>
<feature type="signal peptide" evidence="2">
    <location>
        <begin position="1"/>
        <end position="22"/>
    </location>
</feature>
<sequence length="257" mass="27690">MNILQTFLLAVALCLPAAALQARTLEAVRKDGTLLIATEGQYAPFNYFQGQQLTGFEVEVAELVARKMGLKPQWKTLGFDALLTGLQQDRWDVVIASHAITDERARAVSFAAPHYCSGGTIVSLSPSLRSARDLAGKVVAVQTGTTYAAEVGRLPGVKAVKNFPGDADARNALASRRVDAMVTDRFVAKELLRKSPQAGFHVGDRVTTERIAAAVARGNTGLADAWSQALREALADGSYAQLSQKYFQEDVRCPARP</sequence>
<proteinExistence type="predicted"/>
<reference evidence="4 5" key="1">
    <citation type="submission" date="2020-06" db="EMBL/GenBank/DDBJ databases">
        <title>Acidovorax antarctica sp. nov., isolated from Corinth ice sheet soil, Antarctic Fields Peninsula.</title>
        <authorList>
            <person name="Xu Q."/>
            <person name="Peng F."/>
        </authorList>
    </citation>
    <scope>NUCLEOTIDE SEQUENCE [LARGE SCALE GENOMIC DNA]</scope>
    <source>
        <strain evidence="4 5">16-35-5</strain>
    </source>
</reference>
<dbReference type="CDD" id="cd13530">
    <property type="entry name" value="PBP2_peptides_like"/>
    <property type="match status" value="1"/>
</dbReference>
<dbReference type="SUPFAM" id="SSF53850">
    <property type="entry name" value="Periplasmic binding protein-like II"/>
    <property type="match status" value="1"/>
</dbReference>
<dbReference type="PANTHER" id="PTHR35936">
    <property type="entry name" value="MEMBRANE-BOUND LYTIC MUREIN TRANSGLYCOSYLASE F"/>
    <property type="match status" value="1"/>
</dbReference>
<evidence type="ECO:0000256" key="2">
    <source>
        <dbReference type="SAM" id="SignalP"/>
    </source>
</evidence>
<dbReference type="AlphaFoldDB" id="A0A6N1X8J0"/>
<evidence type="ECO:0000313" key="5">
    <source>
        <dbReference type="Proteomes" id="UP000509579"/>
    </source>
</evidence>
<keyword evidence="1 2" id="KW-0732">Signal</keyword>
<organism evidence="4 5">
    <name type="scientific">Comamonas antarctica</name>
    <dbReference type="NCBI Taxonomy" id="2743470"/>
    <lineage>
        <taxon>Bacteria</taxon>
        <taxon>Pseudomonadati</taxon>
        <taxon>Pseudomonadota</taxon>
        <taxon>Betaproteobacteria</taxon>
        <taxon>Burkholderiales</taxon>
        <taxon>Comamonadaceae</taxon>
        <taxon>Comamonas</taxon>
    </lineage>
</organism>
<feature type="chain" id="PRO_5026668970" evidence="2">
    <location>
        <begin position="23"/>
        <end position="257"/>
    </location>
</feature>
<protein>
    <submittedName>
        <fullName evidence="4">Amino acid ABC transporter substrate-binding protein</fullName>
    </submittedName>
</protein>
<dbReference type="EMBL" id="CP054840">
    <property type="protein sequence ID" value="QKV54653.1"/>
    <property type="molecule type" value="Genomic_DNA"/>
</dbReference>
<evidence type="ECO:0000313" key="4">
    <source>
        <dbReference type="EMBL" id="QKV54653.1"/>
    </source>
</evidence>
<name>A0A6N1X8J0_9BURK</name>
<dbReference type="PANTHER" id="PTHR35936:SF19">
    <property type="entry name" value="AMINO-ACID-BINDING PROTEIN YXEM-RELATED"/>
    <property type="match status" value="1"/>
</dbReference>
<dbReference type="RefSeq" id="WP_175505449.1">
    <property type="nucleotide sequence ID" value="NZ_CP054840.1"/>
</dbReference>
<dbReference type="Proteomes" id="UP000509579">
    <property type="component" value="Chromosome"/>
</dbReference>
<feature type="domain" description="Solute-binding protein family 3/N-terminal" evidence="3">
    <location>
        <begin position="33"/>
        <end position="250"/>
    </location>
</feature>
<keyword evidence="5" id="KW-1185">Reference proteome</keyword>
<dbReference type="Pfam" id="PF00497">
    <property type="entry name" value="SBP_bac_3"/>
    <property type="match status" value="1"/>
</dbReference>
<dbReference type="KEGG" id="aant:HUK68_18125"/>
<evidence type="ECO:0000256" key="1">
    <source>
        <dbReference type="ARBA" id="ARBA00022729"/>
    </source>
</evidence>
<dbReference type="InterPro" id="IPR001638">
    <property type="entry name" value="Solute-binding_3/MltF_N"/>
</dbReference>
<gene>
    <name evidence="4" type="ORF">HUK68_18125</name>
</gene>
<accession>A0A6N1X8J0</accession>